<dbReference type="Proteomes" id="UP000053558">
    <property type="component" value="Unassembled WGS sequence"/>
</dbReference>
<dbReference type="SUPFAM" id="SSF50978">
    <property type="entry name" value="WD40 repeat-like"/>
    <property type="match status" value="1"/>
</dbReference>
<feature type="compositionally biased region" description="Polar residues" evidence="4">
    <location>
        <begin position="455"/>
        <end position="473"/>
    </location>
</feature>
<dbReference type="PANTHER" id="PTHR19848">
    <property type="entry name" value="WD40 REPEAT PROTEIN"/>
    <property type="match status" value="1"/>
</dbReference>
<feature type="region of interest" description="Disordered" evidence="4">
    <location>
        <begin position="1"/>
        <end position="131"/>
    </location>
</feature>
<feature type="compositionally biased region" description="Low complexity" evidence="4">
    <location>
        <begin position="106"/>
        <end position="121"/>
    </location>
</feature>
<dbReference type="InterPro" id="IPR036322">
    <property type="entry name" value="WD40_repeat_dom_sf"/>
</dbReference>
<accession>A0A5M3N2N8</accession>
<evidence type="ECO:0000259" key="5">
    <source>
        <dbReference type="Pfam" id="PF23798"/>
    </source>
</evidence>
<feature type="repeat" description="WD" evidence="3">
    <location>
        <begin position="287"/>
        <end position="328"/>
    </location>
</feature>
<evidence type="ECO:0000313" key="6">
    <source>
        <dbReference type="EMBL" id="EIW85135.1"/>
    </source>
</evidence>
<feature type="compositionally biased region" description="Acidic residues" evidence="4">
    <location>
        <begin position="43"/>
        <end position="70"/>
    </location>
</feature>
<proteinExistence type="predicted"/>
<dbReference type="RefSeq" id="XP_007764716.1">
    <property type="nucleotide sequence ID" value="XM_007766526.1"/>
</dbReference>
<feature type="region of interest" description="Disordered" evidence="4">
    <location>
        <begin position="347"/>
        <end position="507"/>
    </location>
</feature>
<feature type="domain" description="Transcription factor spt8 beta-propeller" evidence="5">
    <location>
        <begin position="511"/>
        <end position="700"/>
    </location>
</feature>
<evidence type="ECO:0000256" key="4">
    <source>
        <dbReference type="SAM" id="MobiDB-lite"/>
    </source>
</evidence>
<dbReference type="PROSITE" id="PS50082">
    <property type="entry name" value="WD_REPEATS_2"/>
    <property type="match status" value="1"/>
</dbReference>
<evidence type="ECO:0000256" key="1">
    <source>
        <dbReference type="ARBA" id="ARBA00022574"/>
    </source>
</evidence>
<keyword evidence="2" id="KW-0677">Repeat</keyword>
<feature type="compositionally biased region" description="Polar residues" evidence="4">
    <location>
        <begin position="403"/>
        <end position="423"/>
    </location>
</feature>
<dbReference type="InterPro" id="IPR015943">
    <property type="entry name" value="WD40/YVTN_repeat-like_dom_sf"/>
</dbReference>
<keyword evidence="1 3" id="KW-0853">WD repeat</keyword>
<feature type="compositionally biased region" description="Acidic residues" evidence="4">
    <location>
        <begin position="1"/>
        <end position="12"/>
    </location>
</feature>
<dbReference type="EMBL" id="JH711574">
    <property type="protein sequence ID" value="EIW85135.1"/>
    <property type="molecule type" value="Genomic_DNA"/>
</dbReference>
<dbReference type="OrthoDB" id="10260946at2759"/>
<evidence type="ECO:0000256" key="2">
    <source>
        <dbReference type="ARBA" id="ARBA00022737"/>
    </source>
</evidence>
<dbReference type="AlphaFoldDB" id="A0A5M3N2N8"/>
<dbReference type="InterPro" id="IPR057544">
    <property type="entry name" value="Beta-prop_SPT8"/>
</dbReference>
<feature type="compositionally biased region" description="Polar residues" evidence="4">
    <location>
        <begin position="347"/>
        <end position="360"/>
    </location>
</feature>
<organism evidence="6 7">
    <name type="scientific">Coniophora puteana (strain RWD-64-598)</name>
    <name type="common">Brown rot fungus</name>
    <dbReference type="NCBI Taxonomy" id="741705"/>
    <lineage>
        <taxon>Eukaryota</taxon>
        <taxon>Fungi</taxon>
        <taxon>Dikarya</taxon>
        <taxon>Basidiomycota</taxon>
        <taxon>Agaricomycotina</taxon>
        <taxon>Agaricomycetes</taxon>
        <taxon>Agaricomycetidae</taxon>
        <taxon>Boletales</taxon>
        <taxon>Coniophorineae</taxon>
        <taxon>Coniophoraceae</taxon>
        <taxon>Coniophora</taxon>
    </lineage>
</organism>
<dbReference type="KEGG" id="cput:CONPUDRAFT_97875"/>
<dbReference type="Gene3D" id="2.130.10.10">
    <property type="entry name" value="YVTN repeat-like/Quinoprotein amine dehydrogenase"/>
    <property type="match status" value="2"/>
</dbReference>
<dbReference type="OMA" id="WDRRQPN"/>
<dbReference type="Pfam" id="PF23798">
    <property type="entry name" value="Beta-prop_SPT8"/>
    <property type="match status" value="2"/>
</dbReference>
<dbReference type="GeneID" id="19211842"/>
<gene>
    <name evidence="6" type="ORF">CONPUDRAFT_97875</name>
</gene>
<feature type="compositionally biased region" description="Acidic residues" evidence="4">
    <location>
        <begin position="437"/>
        <end position="446"/>
    </location>
</feature>
<feature type="compositionally biased region" description="Acidic residues" evidence="4">
    <location>
        <begin position="20"/>
        <end position="32"/>
    </location>
</feature>
<sequence>MPPSDSDNDDLEFELRTSDVEADDDNQDDLDDAIFAATPQPDAADDVTDADEDSPSEDSDEEDEEEEEEDSYRPSPHHVPMNVRQESTEAVSTLPPEVQSIKHEQSSSQRTSPSPAASSPKTRQRSPSPAEVRKRMLLHPPGAGPIVSPRSYTVEAICAIPHPSPTHSLASSFCMTHLITGSDDGYIRDYDVFSSVNGKITLTAPQRHHCNVVEGNMKAGQLRYWWENPDMISRHPPFPSADEPSLSPVYSLAIHSDALWALAGTKRGHINLFTVRHEPGRLAHVLSGAHRGAISALALDHHEKGFFSAGWDGDATQWDLNTGQVVRKLTSHGAQLVAIAMRPLNSHYSPRSPASFTDLTSDGRLRHNVRSGSHAMSDAHKEQPASAGNSLEGAQSPVEETRIPQTNHNSNLATQNSVSSPRNQDSDAKSDASFDPLFDDEMDADGEPDHDPSTVDATGQTPGQSVPTANSMHSKLAIPGSARAHDVNSAPAGRNTQPSVPLPKNAPPLLDSSTSALFSPDILMIAAIDGQVMLWDKRINDPGKGVGRLWLSEKTPPWCLSACWSADGGQIYAGRRNGTVDVWDVRLLGRSGPNSTPRLLKSLRNPVSSGVVSCVVPFPDGRHIACASTDNIRLWNAADSGEADGSARSRGGVQFKIIPGHHGGYVSQMLVDPCGRFLVSASSNRGWHGESTRTVFVHDIKAVM</sequence>
<dbReference type="SMART" id="SM00320">
    <property type="entry name" value="WD40"/>
    <property type="match status" value="7"/>
</dbReference>
<feature type="domain" description="Transcription factor spt8 beta-propeller" evidence="5">
    <location>
        <begin position="153"/>
        <end position="349"/>
    </location>
</feature>
<keyword evidence="7" id="KW-1185">Reference proteome</keyword>
<evidence type="ECO:0000313" key="7">
    <source>
        <dbReference type="Proteomes" id="UP000053558"/>
    </source>
</evidence>
<dbReference type="InterPro" id="IPR001680">
    <property type="entry name" value="WD40_rpt"/>
</dbReference>
<comment type="caution">
    <text evidence="6">The sequence shown here is derived from an EMBL/GenBank/DDBJ whole genome shotgun (WGS) entry which is preliminary data.</text>
</comment>
<reference evidence="7" key="1">
    <citation type="journal article" date="2012" name="Science">
        <title>The Paleozoic origin of enzymatic lignin decomposition reconstructed from 31 fungal genomes.</title>
        <authorList>
            <person name="Floudas D."/>
            <person name="Binder M."/>
            <person name="Riley R."/>
            <person name="Barry K."/>
            <person name="Blanchette R.A."/>
            <person name="Henrissat B."/>
            <person name="Martinez A.T."/>
            <person name="Otillar R."/>
            <person name="Spatafora J.W."/>
            <person name="Yadav J.S."/>
            <person name="Aerts A."/>
            <person name="Benoit I."/>
            <person name="Boyd A."/>
            <person name="Carlson A."/>
            <person name="Copeland A."/>
            <person name="Coutinho P.M."/>
            <person name="de Vries R.P."/>
            <person name="Ferreira P."/>
            <person name="Findley K."/>
            <person name="Foster B."/>
            <person name="Gaskell J."/>
            <person name="Glotzer D."/>
            <person name="Gorecki P."/>
            <person name="Heitman J."/>
            <person name="Hesse C."/>
            <person name="Hori C."/>
            <person name="Igarashi K."/>
            <person name="Jurgens J.A."/>
            <person name="Kallen N."/>
            <person name="Kersten P."/>
            <person name="Kohler A."/>
            <person name="Kuees U."/>
            <person name="Kumar T.K.A."/>
            <person name="Kuo A."/>
            <person name="LaButti K."/>
            <person name="Larrondo L.F."/>
            <person name="Lindquist E."/>
            <person name="Ling A."/>
            <person name="Lombard V."/>
            <person name="Lucas S."/>
            <person name="Lundell T."/>
            <person name="Martin R."/>
            <person name="McLaughlin D.J."/>
            <person name="Morgenstern I."/>
            <person name="Morin E."/>
            <person name="Murat C."/>
            <person name="Nagy L.G."/>
            <person name="Nolan M."/>
            <person name="Ohm R.A."/>
            <person name="Patyshakuliyeva A."/>
            <person name="Rokas A."/>
            <person name="Ruiz-Duenas F.J."/>
            <person name="Sabat G."/>
            <person name="Salamov A."/>
            <person name="Samejima M."/>
            <person name="Schmutz J."/>
            <person name="Slot J.C."/>
            <person name="St John F."/>
            <person name="Stenlid J."/>
            <person name="Sun H."/>
            <person name="Sun S."/>
            <person name="Syed K."/>
            <person name="Tsang A."/>
            <person name="Wiebenga A."/>
            <person name="Young D."/>
            <person name="Pisabarro A."/>
            <person name="Eastwood D.C."/>
            <person name="Martin F."/>
            <person name="Cullen D."/>
            <person name="Grigoriev I.V."/>
            <person name="Hibbett D.S."/>
        </authorList>
    </citation>
    <scope>NUCLEOTIDE SEQUENCE [LARGE SCALE GENOMIC DNA]</scope>
    <source>
        <strain evidence="7">RWD-64-598 SS2</strain>
    </source>
</reference>
<evidence type="ECO:0000256" key="3">
    <source>
        <dbReference type="PROSITE-ProRule" id="PRU00221"/>
    </source>
</evidence>
<name>A0A5M3N2N8_CONPW</name>
<protein>
    <submittedName>
        <fullName evidence="6">WD40 repeat-like protein</fullName>
    </submittedName>
</protein>
<dbReference type="PANTHER" id="PTHR19848:SF8">
    <property type="entry name" value="F-BOX AND WD REPEAT DOMAIN CONTAINING 7"/>
    <property type="match status" value="1"/>
</dbReference>